<protein>
    <submittedName>
        <fullName evidence="9">RNA polymerase sigma factor SigJ</fullName>
    </submittedName>
</protein>
<dbReference type="PANTHER" id="PTHR30173">
    <property type="entry name" value="SIGMA 19 FACTOR"/>
    <property type="match status" value="1"/>
</dbReference>
<comment type="subunit">
    <text evidence="2">Interacts transiently with the RNA polymerase catalytic core formed by RpoA, RpoB, RpoC and RpoZ (2 alpha, 1 beta, 1 beta' and 1 omega subunit) to form the RNA polymerase holoenzyme that can initiate transcription.</text>
</comment>
<evidence type="ECO:0000256" key="3">
    <source>
        <dbReference type="ARBA" id="ARBA00023015"/>
    </source>
</evidence>
<feature type="domain" description="SnoaL-like" evidence="8">
    <location>
        <begin position="180"/>
        <end position="260"/>
    </location>
</feature>
<comment type="similarity">
    <text evidence="1">Belongs to the sigma-70 factor family. ECF subfamily.</text>
</comment>
<feature type="domain" description="RNA polymerase sigma-70 region 2" evidence="6">
    <location>
        <begin position="13"/>
        <end position="77"/>
    </location>
</feature>
<dbReference type="SUPFAM" id="SSF88659">
    <property type="entry name" value="Sigma3 and sigma4 domains of RNA polymerase sigma factors"/>
    <property type="match status" value="1"/>
</dbReference>
<keyword evidence="10" id="KW-1185">Reference proteome</keyword>
<evidence type="ECO:0000313" key="10">
    <source>
        <dbReference type="Proteomes" id="UP001370100"/>
    </source>
</evidence>
<dbReference type="InterPro" id="IPR014284">
    <property type="entry name" value="RNA_pol_sigma-70_dom"/>
</dbReference>
<keyword evidence="4" id="KW-0731">Sigma factor</keyword>
<sequence>MTTVPDDDPAAVFADHRPVLYGLAYRLLGSASDAEEVLQEAFVRWYDADRASITTPAAWLTTIVTRLGLDQLRTVRRRREVYPGTWLPEPVLTGDLGPLETAEQRDSVSLGVLTLLEGLSPPERAVFVLHEAFAFRHRDVADVLDVDEPTCRQWLHRARRHLDGGRPRFGVDPAQHRRLVDRFMAATLDGDVDGLARLLADDVVSWADGGGDGAARRPVRGRERVLRYLGGLGSHPGAAGVVLTAAEVNAEPAALVWQGSRLLAVVALESDGHHITTVRFLAAPAKVARLARRLDSVPSVPEV</sequence>
<dbReference type="Proteomes" id="UP001370100">
    <property type="component" value="Unassembled WGS sequence"/>
</dbReference>
<feature type="domain" description="RNA polymerase sigma factor 70 region 4 type 2" evidence="7">
    <location>
        <begin position="112"/>
        <end position="162"/>
    </location>
</feature>
<keyword evidence="3" id="KW-0805">Transcription regulation</keyword>
<dbReference type="InterPro" id="IPR013249">
    <property type="entry name" value="RNA_pol_sigma70_r4_t2"/>
</dbReference>
<dbReference type="EMBL" id="JBBEGL010000007">
    <property type="protein sequence ID" value="MEJ2889547.1"/>
    <property type="molecule type" value="Genomic_DNA"/>
</dbReference>
<dbReference type="InterPro" id="IPR032710">
    <property type="entry name" value="NTF2-like_dom_sf"/>
</dbReference>
<dbReference type="Pfam" id="PF08281">
    <property type="entry name" value="Sigma70_r4_2"/>
    <property type="match status" value="1"/>
</dbReference>
<gene>
    <name evidence="9" type="primary">sigJ</name>
    <name evidence="9" type="ORF">WCD41_24010</name>
</gene>
<evidence type="ECO:0000256" key="2">
    <source>
        <dbReference type="ARBA" id="ARBA00011344"/>
    </source>
</evidence>
<evidence type="ECO:0000313" key="9">
    <source>
        <dbReference type="EMBL" id="MEJ2889547.1"/>
    </source>
</evidence>
<dbReference type="Gene3D" id="3.10.450.50">
    <property type="match status" value="1"/>
</dbReference>
<dbReference type="InterPro" id="IPR013324">
    <property type="entry name" value="RNA_pol_sigma_r3/r4-like"/>
</dbReference>
<evidence type="ECO:0000259" key="7">
    <source>
        <dbReference type="Pfam" id="PF08281"/>
    </source>
</evidence>
<evidence type="ECO:0000256" key="5">
    <source>
        <dbReference type="ARBA" id="ARBA00023163"/>
    </source>
</evidence>
<dbReference type="NCBIfam" id="NF007214">
    <property type="entry name" value="PRK09636.1"/>
    <property type="match status" value="1"/>
</dbReference>
<organism evidence="9 10">
    <name type="scientific">Actinomycetospora aeridis</name>
    <dbReference type="NCBI Taxonomy" id="3129231"/>
    <lineage>
        <taxon>Bacteria</taxon>
        <taxon>Bacillati</taxon>
        <taxon>Actinomycetota</taxon>
        <taxon>Actinomycetes</taxon>
        <taxon>Pseudonocardiales</taxon>
        <taxon>Pseudonocardiaceae</taxon>
        <taxon>Actinomycetospora</taxon>
    </lineage>
</organism>
<dbReference type="Pfam" id="PF12680">
    <property type="entry name" value="SnoaL_2"/>
    <property type="match status" value="1"/>
</dbReference>
<dbReference type="InterPro" id="IPR036388">
    <property type="entry name" value="WH-like_DNA-bd_sf"/>
</dbReference>
<dbReference type="SUPFAM" id="SSF54427">
    <property type="entry name" value="NTF2-like"/>
    <property type="match status" value="1"/>
</dbReference>
<comment type="caution">
    <text evidence="9">The sequence shown here is derived from an EMBL/GenBank/DDBJ whole genome shotgun (WGS) entry which is preliminary data.</text>
</comment>
<keyword evidence="5" id="KW-0804">Transcription</keyword>
<reference evidence="9 10" key="1">
    <citation type="submission" date="2024-03" db="EMBL/GenBank/DDBJ databases">
        <title>Actinomycetospora sp. OC33-EN06, a novel actinomycete isolated from wild orchid (Aerides multiflora).</title>
        <authorList>
            <person name="Suriyachadkun C."/>
        </authorList>
    </citation>
    <scope>NUCLEOTIDE SEQUENCE [LARGE SCALE GENOMIC DNA]</scope>
    <source>
        <strain evidence="9 10">OC33-EN06</strain>
    </source>
</reference>
<dbReference type="InterPro" id="IPR013325">
    <property type="entry name" value="RNA_pol_sigma_r2"/>
</dbReference>
<dbReference type="InterPro" id="IPR037401">
    <property type="entry name" value="SnoaL-like"/>
</dbReference>
<dbReference type="InterPro" id="IPR052704">
    <property type="entry name" value="ECF_Sigma-70_Domain"/>
</dbReference>
<dbReference type="Gene3D" id="1.10.1740.10">
    <property type="match status" value="1"/>
</dbReference>
<dbReference type="InterPro" id="IPR007627">
    <property type="entry name" value="RNA_pol_sigma70_r2"/>
</dbReference>
<evidence type="ECO:0000259" key="6">
    <source>
        <dbReference type="Pfam" id="PF04542"/>
    </source>
</evidence>
<dbReference type="Gene3D" id="1.10.10.10">
    <property type="entry name" value="Winged helix-like DNA-binding domain superfamily/Winged helix DNA-binding domain"/>
    <property type="match status" value="1"/>
</dbReference>
<dbReference type="PANTHER" id="PTHR30173:SF36">
    <property type="entry name" value="ECF RNA POLYMERASE SIGMA FACTOR SIGJ"/>
    <property type="match status" value="1"/>
</dbReference>
<dbReference type="Pfam" id="PF04542">
    <property type="entry name" value="Sigma70_r2"/>
    <property type="match status" value="1"/>
</dbReference>
<evidence type="ECO:0000256" key="4">
    <source>
        <dbReference type="ARBA" id="ARBA00023082"/>
    </source>
</evidence>
<name>A0ABU8NAW3_9PSEU</name>
<evidence type="ECO:0000259" key="8">
    <source>
        <dbReference type="Pfam" id="PF12680"/>
    </source>
</evidence>
<evidence type="ECO:0000256" key="1">
    <source>
        <dbReference type="ARBA" id="ARBA00010641"/>
    </source>
</evidence>
<dbReference type="SUPFAM" id="SSF88946">
    <property type="entry name" value="Sigma2 domain of RNA polymerase sigma factors"/>
    <property type="match status" value="1"/>
</dbReference>
<dbReference type="RefSeq" id="WP_337717225.1">
    <property type="nucleotide sequence ID" value="NZ_JBBEGL010000007.1"/>
</dbReference>
<dbReference type="NCBIfam" id="TIGR02937">
    <property type="entry name" value="sigma70-ECF"/>
    <property type="match status" value="1"/>
</dbReference>
<accession>A0ABU8NAW3</accession>
<proteinExistence type="inferred from homology"/>